<keyword evidence="2" id="KW-0808">Transferase</keyword>
<dbReference type="AlphaFoldDB" id="A0A1D7QRC4"/>
<organism evidence="9 10">
    <name type="scientific">Salisediminibacterium beveridgei</name>
    <dbReference type="NCBI Taxonomy" id="632773"/>
    <lineage>
        <taxon>Bacteria</taxon>
        <taxon>Bacillati</taxon>
        <taxon>Bacillota</taxon>
        <taxon>Bacilli</taxon>
        <taxon>Bacillales</taxon>
        <taxon>Bacillaceae</taxon>
        <taxon>Salisediminibacterium</taxon>
    </lineage>
</organism>
<feature type="domain" description="Four-carbon acid sugar kinase nucleotide binding" evidence="8">
    <location>
        <begin position="248"/>
        <end position="416"/>
    </location>
</feature>
<keyword evidence="10" id="KW-1185">Reference proteome</keyword>
<proteinExistence type="inferred from homology"/>
<evidence type="ECO:0000313" key="9">
    <source>
        <dbReference type="EMBL" id="AOM81530.1"/>
    </source>
</evidence>
<evidence type="ECO:0000256" key="4">
    <source>
        <dbReference type="ARBA" id="ARBA00022777"/>
    </source>
</evidence>
<keyword evidence="3" id="KW-0547">Nucleotide-binding</keyword>
<dbReference type="Pfam" id="PF17042">
    <property type="entry name" value="NBD_C"/>
    <property type="match status" value="1"/>
</dbReference>
<dbReference type="Proteomes" id="UP000094463">
    <property type="component" value="Chromosome"/>
</dbReference>
<evidence type="ECO:0000259" key="8">
    <source>
        <dbReference type="Pfam" id="PF17042"/>
    </source>
</evidence>
<dbReference type="Pfam" id="PF07005">
    <property type="entry name" value="SBD_N"/>
    <property type="match status" value="1"/>
</dbReference>
<dbReference type="EMBL" id="CP012502">
    <property type="protein sequence ID" value="AOM81530.1"/>
    <property type="molecule type" value="Genomic_DNA"/>
</dbReference>
<dbReference type="KEGG" id="bbev:BBEV_0135"/>
<dbReference type="STRING" id="632773.BBEV_0135"/>
<dbReference type="PATRIC" id="fig|632773.3.peg.142"/>
<evidence type="ECO:0000256" key="6">
    <source>
        <dbReference type="ARBA" id="ARBA00023277"/>
    </source>
</evidence>
<dbReference type="GO" id="GO:0016301">
    <property type="term" value="F:kinase activity"/>
    <property type="evidence" value="ECO:0007669"/>
    <property type="project" value="UniProtKB-KW"/>
</dbReference>
<dbReference type="SUPFAM" id="SSF142764">
    <property type="entry name" value="YgbK-like"/>
    <property type="match status" value="1"/>
</dbReference>
<dbReference type="RefSeq" id="WP_069366542.1">
    <property type="nucleotide sequence ID" value="NZ_CP012502.1"/>
</dbReference>
<dbReference type="InterPro" id="IPR037051">
    <property type="entry name" value="4-carb_acid_sugar_kinase_N_sf"/>
</dbReference>
<evidence type="ECO:0000256" key="2">
    <source>
        <dbReference type="ARBA" id="ARBA00022679"/>
    </source>
</evidence>
<feature type="domain" description="Four-carbon acid sugar kinase N-terminal" evidence="7">
    <location>
        <begin position="4"/>
        <end position="226"/>
    </location>
</feature>
<dbReference type="Gene3D" id="3.40.980.20">
    <property type="entry name" value="Four-carbon acid sugar kinase, nucleotide binding domain"/>
    <property type="match status" value="1"/>
</dbReference>
<dbReference type="InterPro" id="IPR042213">
    <property type="entry name" value="NBD_C_sf"/>
</dbReference>
<keyword evidence="6" id="KW-0119">Carbohydrate metabolism</keyword>
<evidence type="ECO:0008006" key="11">
    <source>
        <dbReference type="Google" id="ProtNLM"/>
    </source>
</evidence>
<comment type="similarity">
    <text evidence="1">Belongs to the four-carbon acid sugar kinase family.</text>
</comment>
<accession>A0A1D7QRC4</accession>
<evidence type="ECO:0000313" key="10">
    <source>
        <dbReference type="Proteomes" id="UP000094463"/>
    </source>
</evidence>
<dbReference type="GO" id="GO:0005524">
    <property type="term" value="F:ATP binding"/>
    <property type="evidence" value="ECO:0007669"/>
    <property type="project" value="UniProtKB-KW"/>
</dbReference>
<evidence type="ECO:0000256" key="1">
    <source>
        <dbReference type="ARBA" id="ARBA00005715"/>
    </source>
</evidence>
<dbReference type="Gene3D" id="3.40.50.10840">
    <property type="entry name" value="Putative sugar-binding, N-terminal domain"/>
    <property type="match status" value="1"/>
</dbReference>
<reference evidence="9 10" key="1">
    <citation type="submission" date="2015-08" db="EMBL/GenBank/DDBJ databases">
        <title>The complete genome sequence of Bacillus beveridgei MLTeJB.</title>
        <authorList>
            <person name="Hanson T.E."/>
            <person name="Mesa C."/>
            <person name="Basesman S.M."/>
            <person name="Oremland R.S."/>
        </authorList>
    </citation>
    <scope>NUCLEOTIDE SEQUENCE [LARGE SCALE GENOMIC DNA]</scope>
    <source>
        <strain evidence="9 10">MLTeJB</strain>
    </source>
</reference>
<evidence type="ECO:0000256" key="3">
    <source>
        <dbReference type="ARBA" id="ARBA00022741"/>
    </source>
</evidence>
<keyword evidence="4" id="KW-0418">Kinase</keyword>
<dbReference type="InterPro" id="IPR010737">
    <property type="entry name" value="4-carb_acid_sugar_kinase_N"/>
</dbReference>
<evidence type="ECO:0000256" key="5">
    <source>
        <dbReference type="ARBA" id="ARBA00022840"/>
    </source>
</evidence>
<evidence type="ECO:0000259" key="7">
    <source>
        <dbReference type="Pfam" id="PF07005"/>
    </source>
</evidence>
<dbReference type="InterPro" id="IPR031475">
    <property type="entry name" value="NBD_C"/>
</dbReference>
<protein>
    <recommendedName>
        <fullName evidence="11">Four-carbon acid sugar kinase family protein</fullName>
    </recommendedName>
</protein>
<keyword evidence="5" id="KW-0067">ATP-binding</keyword>
<sequence length="434" mass="47131">MKVGIIADDLTGANATGVKLLDIGFRAVTYLQGSKINLNHKKSSACVVTDSRYSNPEEAKKRVDEAYRSLTTWGADVITKRIDSTFRGNIGYELESLLNAAGENSYVILSPSFPGSGRRTENGVMYVNDVLLENTDVAYDPIHPLKTSYIPDLLKSQTSLPVDLVSIESVKGGSDTVLHELTKKIKEGSKIIICDGNHDQDIEVLADAVKRLENQQIVIADPGPLTLNYLLAKSAQDQYEQQKKWIISVGSVTTVTKSQIDYLVHEKKIRIIHINANCLVEQTKRQDEMNRTVNAACESLETENVVIVSTSNSELNLIDIGKAASDEKVSEDVIAKRLTDGLAGITNRIIERTPSVAGSFFCGGDVLASFCEETGAQGIELFGEVMPLIAHGKLLGGERKGLDVITKGGMIGGKNAIQESLAYLQNISMRSGSL</sequence>
<gene>
    <name evidence="9" type="ORF">BBEV_0135</name>
</gene>
<name>A0A1D7QRC4_9BACI</name>